<dbReference type="GO" id="GO:0006935">
    <property type="term" value="P:chemotaxis"/>
    <property type="evidence" value="ECO:0007669"/>
    <property type="project" value="InterPro"/>
</dbReference>
<protein>
    <submittedName>
        <fullName evidence="2">Purine-binding chemotaxis protein CheW</fullName>
    </submittedName>
</protein>
<dbReference type="SUPFAM" id="SSF50341">
    <property type="entry name" value="CheW-like"/>
    <property type="match status" value="1"/>
</dbReference>
<dbReference type="PROSITE" id="PS50851">
    <property type="entry name" value="CHEW"/>
    <property type="match status" value="1"/>
</dbReference>
<dbReference type="EMBL" id="JAUSUZ010000001">
    <property type="protein sequence ID" value="MDQ0371263.1"/>
    <property type="molecule type" value="Genomic_DNA"/>
</dbReference>
<name>A0AAE3W787_9ACTN</name>
<dbReference type="AlphaFoldDB" id="A0AAE3W787"/>
<sequence length="134" mass="13792">MYGLSLIFRAGTVLCALPLGDIVELMRPLPITPLAGSAHYVRGVSVVRGVAVPVLDLGRLLGDFDTAPERFVTTKTGGVLAIGAVLGVRDVHPEAGRDAPSVGGVVTAVGVLDAEPLMFLDPEGVTRMVAAYAA</sequence>
<evidence type="ECO:0000259" key="1">
    <source>
        <dbReference type="PROSITE" id="PS50851"/>
    </source>
</evidence>
<dbReference type="Gene3D" id="2.40.50.180">
    <property type="entry name" value="CheA-289, Domain 4"/>
    <property type="match status" value="1"/>
</dbReference>
<reference evidence="2 3" key="1">
    <citation type="submission" date="2023-07" db="EMBL/GenBank/DDBJ databases">
        <title>Sequencing the genomes of 1000 actinobacteria strains.</title>
        <authorList>
            <person name="Klenk H.-P."/>
        </authorList>
    </citation>
    <scope>NUCLEOTIDE SEQUENCE [LARGE SCALE GENOMIC DNA]</scope>
    <source>
        <strain evidence="2 3">DSM 44709</strain>
    </source>
</reference>
<dbReference type="InterPro" id="IPR002545">
    <property type="entry name" value="CheW-lke_dom"/>
</dbReference>
<dbReference type="RefSeq" id="WP_307247894.1">
    <property type="nucleotide sequence ID" value="NZ_JAUSUZ010000001.1"/>
</dbReference>
<comment type="caution">
    <text evidence="2">The sequence shown here is derived from an EMBL/GenBank/DDBJ whole genome shotgun (WGS) entry which is preliminary data.</text>
</comment>
<proteinExistence type="predicted"/>
<accession>A0AAE3W787</accession>
<dbReference type="InterPro" id="IPR036061">
    <property type="entry name" value="CheW-like_dom_sf"/>
</dbReference>
<evidence type="ECO:0000313" key="2">
    <source>
        <dbReference type="EMBL" id="MDQ0371263.1"/>
    </source>
</evidence>
<dbReference type="GO" id="GO:0007165">
    <property type="term" value="P:signal transduction"/>
    <property type="evidence" value="ECO:0007669"/>
    <property type="project" value="InterPro"/>
</dbReference>
<dbReference type="Proteomes" id="UP001240236">
    <property type="component" value="Unassembled WGS sequence"/>
</dbReference>
<dbReference type="SMART" id="SM00260">
    <property type="entry name" value="CheW"/>
    <property type="match status" value="1"/>
</dbReference>
<organism evidence="2 3">
    <name type="scientific">Catenuloplanes indicus</name>
    <dbReference type="NCBI Taxonomy" id="137267"/>
    <lineage>
        <taxon>Bacteria</taxon>
        <taxon>Bacillati</taxon>
        <taxon>Actinomycetota</taxon>
        <taxon>Actinomycetes</taxon>
        <taxon>Micromonosporales</taxon>
        <taxon>Micromonosporaceae</taxon>
        <taxon>Catenuloplanes</taxon>
    </lineage>
</organism>
<dbReference type="Pfam" id="PF01584">
    <property type="entry name" value="CheW"/>
    <property type="match status" value="1"/>
</dbReference>
<keyword evidence="3" id="KW-1185">Reference proteome</keyword>
<feature type="domain" description="CheW-like" evidence="1">
    <location>
        <begin position="2"/>
        <end position="134"/>
    </location>
</feature>
<evidence type="ECO:0000313" key="3">
    <source>
        <dbReference type="Proteomes" id="UP001240236"/>
    </source>
</evidence>
<gene>
    <name evidence="2" type="ORF">J2S42_007932</name>
</gene>